<proteinExistence type="predicted"/>
<sequence>MIAARVQNHTNAVLVFVVVFCSNSGLVCLPSIPDMEAKSPPCSNLTHCAAAGVIARPLQFTLHYYMGIKQSILHLYLFSLGLYYKVSSVLS</sequence>
<dbReference type="VEuPathDB" id="FungiDB:SeMB42_g07111"/>
<organism evidence="2 4">
    <name type="scientific">Synchytrium endobioticum</name>
    <dbReference type="NCBI Taxonomy" id="286115"/>
    <lineage>
        <taxon>Eukaryota</taxon>
        <taxon>Fungi</taxon>
        <taxon>Fungi incertae sedis</taxon>
        <taxon>Chytridiomycota</taxon>
        <taxon>Chytridiomycota incertae sedis</taxon>
        <taxon>Chytridiomycetes</taxon>
        <taxon>Synchytriales</taxon>
        <taxon>Synchytriaceae</taxon>
        <taxon>Synchytrium</taxon>
    </lineage>
</organism>
<feature type="transmembrane region" description="Helical" evidence="1">
    <location>
        <begin position="12"/>
        <end position="32"/>
    </location>
</feature>
<keyword evidence="1" id="KW-0812">Transmembrane</keyword>
<evidence type="ECO:0000256" key="1">
    <source>
        <dbReference type="SAM" id="Phobius"/>
    </source>
</evidence>
<evidence type="ECO:0000313" key="2">
    <source>
        <dbReference type="EMBL" id="TPX36059.1"/>
    </source>
</evidence>
<keyword evidence="1" id="KW-0472">Membrane</keyword>
<reference evidence="2 4" key="1">
    <citation type="journal article" date="2019" name="Sci. Rep.">
        <title>Comparative genomics of chytrid fungi reveal insights into the obligate biotrophic and pathogenic lifestyle of Synchytrium endobioticum.</title>
        <authorList>
            <person name="van de Vossenberg B.T.L.H."/>
            <person name="Warris S."/>
            <person name="Nguyen H.D.T."/>
            <person name="van Gent-Pelzer M.P.E."/>
            <person name="Joly D.L."/>
            <person name="van de Geest H.C."/>
            <person name="Bonants P.J.M."/>
            <person name="Smith D.S."/>
            <person name="Levesque C.A."/>
            <person name="van der Lee T.A.J."/>
        </authorList>
    </citation>
    <scope>NUCLEOTIDE SEQUENCE [LARGE SCALE GENOMIC DNA]</scope>
    <source>
        <strain evidence="2 4">MB42</strain>
    </source>
</reference>
<dbReference type="AlphaFoldDB" id="A0A507CA60"/>
<keyword evidence="1" id="KW-1133">Transmembrane helix</keyword>
<dbReference type="VEuPathDB" id="FungiDB:SeMB42_g07115"/>
<accession>A0A507CA60</accession>
<dbReference type="EMBL" id="QEAN01000460">
    <property type="protein sequence ID" value="TPX36059.1"/>
    <property type="molecule type" value="Genomic_DNA"/>
</dbReference>
<comment type="caution">
    <text evidence="2">The sequence shown here is derived from an EMBL/GenBank/DDBJ whole genome shotgun (WGS) entry which is preliminary data.</text>
</comment>
<dbReference type="EMBL" id="QEAN01000460">
    <property type="protein sequence ID" value="TPX36061.1"/>
    <property type="molecule type" value="Genomic_DNA"/>
</dbReference>
<feature type="transmembrane region" description="Helical" evidence="1">
    <location>
        <begin position="62"/>
        <end position="84"/>
    </location>
</feature>
<gene>
    <name evidence="3" type="ORF">SeMB42_g07111</name>
    <name evidence="2" type="ORF">SeMB42_g07115</name>
</gene>
<keyword evidence="4" id="KW-1185">Reference proteome</keyword>
<evidence type="ECO:0000313" key="3">
    <source>
        <dbReference type="EMBL" id="TPX36061.1"/>
    </source>
</evidence>
<dbReference type="Proteomes" id="UP000317494">
    <property type="component" value="Unassembled WGS sequence"/>
</dbReference>
<evidence type="ECO:0000313" key="4">
    <source>
        <dbReference type="Proteomes" id="UP000317494"/>
    </source>
</evidence>
<protein>
    <submittedName>
        <fullName evidence="2">Uncharacterized protein</fullName>
    </submittedName>
</protein>
<name>A0A507CA60_9FUNG</name>